<evidence type="ECO:0000313" key="4">
    <source>
        <dbReference type="Proteomes" id="UP000185936"/>
    </source>
</evidence>
<gene>
    <name evidence="3" type="ORF">SAMN05421752_11160</name>
</gene>
<name>A0A1N7GCQ5_9EURY</name>
<feature type="transmembrane region" description="Helical" evidence="2">
    <location>
        <begin position="208"/>
        <end position="227"/>
    </location>
</feature>
<feature type="compositionally biased region" description="Basic and acidic residues" evidence="1">
    <location>
        <begin position="431"/>
        <end position="442"/>
    </location>
</feature>
<feature type="transmembrane region" description="Helical" evidence="2">
    <location>
        <begin position="333"/>
        <end position="355"/>
    </location>
</feature>
<organism evidence="3 4">
    <name type="scientific">Natronorubrum thiooxidans</name>
    <dbReference type="NCBI Taxonomy" id="308853"/>
    <lineage>
        <taxon>Archaea</taxon>
        <taxon>Methanobacteriati</taxon>
        <taxon>Methanobacteriota</taxon>
        <taxon>Stenosarchaea group</taxon>
        <taxon>Halobacteria</taxon>
        <taxon>Halobacteriales</taxon>
        <taxon>Natrialbaceae</taxon>
        <taxon>Natronorubrum</taxon>
    </lineage>
</organism>
<evidence type="ECO:0000256" key="1">
    <source>
        <dbReference type="SAM" id="MobiDB-lite"/>
    </source>
</evidence>
<keyword evidence="2" id="KW-1133">Transmembrane helix</keyword>
<dbReference type="Proteomes" id="UP000185936">
    <property type="component" value="Unassembled WGS sequence"/>
</dbReference>
<feature type="transmembrane region" description="Helical" evidence="2">
    <location>
        <begin position="116"/>
        <end position="132"/>
    </location>
</feature>
<keyword evidence="2" id="KW-0472">Membrane</keyword>
<keyword evidence="2" id="KW-0812">Transmembrane</keyword>
<evidence type="ECO:0000313" key="3">
    <source>
        <dbReference type="EMBL" id="SIS10395.1"/>
    </source>
</evidence>
<feature type="transmembrane region" description="Helical" evidence="2">
    <location>
        <begin position="275"/>
        <end position="293"/>
    </location>
</feature>
<proteinExistence type="predicted"/>
<feature type="region of interest" description="Disordered" evidence="1">
    <location>
        <begin position="405"/>
        <end position="442"/>
    </location>
</feature>
<protein>
    <recommendedName>
        <fullName evidence="5">Dolichyl-phosphate-mannose-protein mannosyltransferase</fullName>
    </recommendedName>
</protein>
<dbReference type="EMBL" id="FTNR01000011">
    <property type="protein sequence ID" value="SIS10395.1"/>
    <property type="molecule type" value="Genomic_DNA"/>
</dbReference>
<feature type="transmembrane region" description="Helical" evidence="2">
    <location>
        <begin position="186"/>
        <end position="201"/>
    </location>
</feature>
<evidence type="ECO:0000256" key="2">
    <source>
        <dbReference type="SAM" id="Phobius"/>
    </source>
</evidence>
<keyword evidence="4" id="KW-1185">Reference proteome</keyword>
<feature type="transmembrane region" description="Helical" evidence="2">
    <location>
        <begin position="12"/>
        <end position="31"/>
    </location>
</feature>
<dbReference type="AlphaFoldDB" id="A0A1N7GCQ5"/>
<accession>A0A1N7GCQ5</accession>
<feature type="transmembrane region" description="Helical" evidence="2">
    <location>
        <begin position="88"/>
        <end position="109"/>
    </location>
</feature>
<feature type="transmembrane region" description="Helical" evidence="2">
    <location>
        <begin position="305"/>
        <end position="327"/>
    </location>
</feature>
<reference evidence="4" key="1">
    <citation type="submission" date="2017-01" db="EMBL/GenBank/DDBJ databases">
        <authorList>
            <person name="Varghese N."/>
            <person name="Submissions S."/>
        </authorList>
    </citation>
    <scope>NUCLEOTIDE SEQUENCE [LARGE SCALE GENOMIC DNA]</scope>
    <source>
        <strain evidence="4">type strain: HArc-</strain>
    </source>
</reference>
<sequence length="442" mass="48920">MMSWDQKTLGSITVLILAFIIRLCGIVVTNLTNLNPDHGSDTVGYAKRAERIATGEIPVIEALTSLGAYETWGVFLSPFWLLPGPSEIYAQLFTAALGALAVYNVYLIAAHYHSPTAGLLAAIPLLIFPSFVAIQSTILRDTAIIVGLTTSVRLVIIPGQGHPTVRVGVALLAVGFAGILRFENSPVYAATLAVGMAFYIVQWRRECAALIVAAVPASYYLYFNYLLDFFVDTIYRGHRGNEGFLDFIIFSRAARIREQERGARTGYLIDHLPETLTGVVAFAPVGAIYFLYVPFPWMVETPIDLIVSLEGLVAMAYTVFAAFGVWYMRKRQLPATVALIAGFLTFVVIYGFISVNVGTSVRQRQPIIWVLFLFGGIGLAERFEGQLEAATDRLRDEYTTRVAPLYAREEANEPTPTKSDTVEEADELDLSEYKQFPRNERK</sequence>
<evidence type="ECO:0008006" key="5">
    <source>
        <dbReference type="Google" id="ProtNLM"/>
    </source>
</evidence>